<keyword evidence="1" id="KW-0472">Membrane</keyword>
<feature type="transmembrane region" description="Helical" evidence="1">
    <location>
        <begin position="100"/>
        <end position="119"/>
    </location>
</feature>
<protein>
    <submittedName>
        <fullName evidence="2">32823_t:CDS:1</fullName>
    </submittedName>
</protein>
<comment type="caution">
    <text evidence="2">The sequence shown here is derived from an EMBL/GenBank/DDBJ whole genome shotgun (WGS) entry which is preliminary data.</text>
</comment>
<evidence type="ECO:0000313" key="2">
    <source>
        <dbReference type="EMBL" id="CAG8852677.1"/>
    </source>
</evidence>
<reference evidence="2 3" key="1">
    <citation type="submission" date="2021-06" db="EMBL/GenBank/DDBJ databases">
        <authorList>
            <person name="Kallberg Y."/>
            <person name="Tangrot J."/>
            <person name="Rosling A."/>
        </authorList>
    </citation>
    <scope>NUCLEOTIDE SEQUENCE [LARGE SCALE GENOMIC DNA]</scope>
    <source>
        <strain evidence="2 3">120-4 pot B 10/14</strain>
    </source>
</reference>
<sequence length="133" mass="15218">MSSVFVSFCFVKTISASEKFLTGSALYHVNNEDDKFREFTFKGFTATPETLIVNFEKNSIVLMIGRYLYEDAEYLTLIQTVPISSSANDALLTPEDLPCAYFLLLFSALVFQNSFYLLMEIKNALYYQKDCTM</sequence>
<accession>A0ABN7XBV5</accession>
<dbReference type="EMBL" id="CAJVQB010115022">
    <property type="protein sequence ID" value="CAG8852677.1"/>
    <property type="molecule type" value="Genomic_DNA"/>
</dbReference>
<organism evidence="2 3">
    <name type="scientific">Gigaspora margarita</name>
    <dbReference type="NCBI Taxonomy" id="4874"/>
    <lineage>
        <taxon>Eukaryota</taxon>
        <taxon>Fungi</taxon>
        <taxon>Fungi incertae sedis</taxon>
        <taxon>Mucoromycota</taxon>
        <taxon>Glomeromycotina</taxon>
        <taxon>Glomeromycetes</taxon>
        <taxon>Diversisporales</taxon>
        <taxon>Gigasporaceae</taxon>
        <taxon>Gigaspora</taxon>
    </lineage>
</organism>
<keyword evidence="1" id="KW-1133">Transmembrane helix</keyword>
<proteinExistence type="predicted"/>
<feature type="non-terminal residue" evidence="2">
    <location>
        <position position="133"/>
    </location>
</feature>
<dbReference type="Proteomes" id="UP000789901">
    <property type="component" value="Unassembled WGS sequence"/>
</dbReference>
<gene>
    <name evidence="2" type="ORF">GMARGA_LOCUS41498</name>
</gene>
<evidence type="ECO:0000256" key="1">
    <source>
        <dbReference type="SAM" id="Phobius"/>
    </source>
</evidence>
<evidence type="ECO:0000313" key="3">
    <source>
        <dbReference type="Proteomes" id="UP000789901"/>
    </source>
</evidence>
<keyword evidence="3" id="KW-1185">Reference proteome</keyword>
<keyword evidence="1" id="KW-0812">Transmembrane</keyword>
<name>A0ABN7XBV5_GIGMA</name>